<feature type="compositionally biased region" description="Acidic residues" evidence="1">
    <location>
        <begin position="128"/>
        <end position="145"/>
    </location>
</feature>
<proteinExistence type="predicted"/>
<organism evidence="2 3">
    <name type="scientific">Paraconiothyrium brasiliense</name>
    <dbReference type="NCBI Taxonomy" id="300254"/>
    <lineage>
        <taxon>Eukaryota</taxon>
        <taxon>Fungi</taxon>
        <taxon>Dikarya</taxon>
        <taxon>Ascomycota</taxon>
        <taxon>Pezizomycotina</taxon>
        <taxon>Dothideomycetes</taxon>
        <taxon>Pleosporomycetidae</taxon>
        <taxon>Pleosporales</taxon>
        <taxon>Massarineae</taxon>
        <taxon>Didymosphaeriaceae</taxon>
        <taxon>Paraconiothyrium</taxon>
    </lineage>
</organism>
<comment type="caution">
    <text evidence="2">The sequence shown here is derived from an EMBL/GenBank/DDBJ whole genome shotgun (WGS) entry which is preliminary data.</text>
</comment>
<name>A0ABR3RDV6_9PLEO</name>
<dbReference type="EMBL" id="JAKJXO020000007">
    <property type="protein sequence ID" value="KAL1602581.1"/>
    <property type="molecule type" value="Genomic_DNA"/>
</dbReference>
<keyword evidence="3" id="KW-1185">Reference proteome</keyword>
<evidence type="ECO:0000313" key="2">
    <source>
        <dbReference type="EMBL" id="KAL1602581.1"/>
    </source>
</evidence>
<accession>A0ABR3RDV6</accession>
<gene>
    <name evidence="2" type="ORF">SLS60_005997</name>
</gene>
<evidence type="ECO:0000313" key="3">
    <source>
        <dbReference type="Proteomes" id="UP001521785"/>
    </source>
</evidence>
<dbReference type="Proteomes" id="UP001521785">
    <property type="component" value="Unassembled WGS sequence"/>
</dbReference>
<feature type="compositionally biased region" description="Basic and acidic residues" evidence="1">
    <location>
        <begin position="146"/>
        <end position="158"/>
    </location>
</feature>
<feature type="region of interest" description="Disordered" evidence="1">
    <location>
        <begin position="127"/>
        <end position="158"/>
    </location>
</feature>
<protein>
    <submittedName>
        <fullName evidence="2">Uncharacterized protein</fullName>
    </submittedName>
</protein>
<sequence>MKAMVIPFEIPPVTAQWGRTITYEDYNKMLQGYRPDSMDDKWFVKTNKPEDAQGHIVVHAYWGWRSREMIALTVTAGDPSKTDAKEWATITQIAWRKVWPGSEEEMSEAEAKRNGVGFCNHLLKCSLEEEDEEEDAKDDDEDDEKEDKYDDKDERKTD</sequence>
<evidence type="ECO:0000256" key="1">
    <source>
        <dbReference type="SAM" id="MobiDB-lite"/>
    </source>
</evidence>
<reference evidence="2 3" key="1">
    <citation type="submission" date="2024-02" db="EMBL/GenBank/DDBJ databases">
        <title>De novo assembly and annotation of 12 fungi associated with fruit tree decline syndrome in Ontario, Canada.</title>
        <authorList>
            <person name="Sulman M."/>
            <person name="Ellouze W."/>
            <person name="Ilyukhin E."/>
        </authorList>
    </citation>
    <scope>NUCLEOTIDE SEQUENCE [LARGE SCALE GENOMIC DNA]</scope>
    <source>
        <strain evidence="2 3">M42-189</strain>
    </source>
</reference>